<proteinExistence type="predicted"/>
<reference evidence="1 2" key="1">
    <citation type="journal article" date="2013" name="Nat. Genet.">
        <title>The high-quality draft genome of peach (Prunus persica) identifies unique patterns of genetic diversity, domestication and genome evolution.</title>
        <authorList>
            <consortium name="International Peach Genome Initiative"/>
            <person name="Verde I."/>
            <person name="Abbott A.G."/>
            <person name="Scalabrin S."/>
            <person name="Jung S."/>
            <person name="Shu S."/>
            <person name="Marroni F."/>
            <person name="Zhebentyayeva T."/>
            <person name="Dettori M.T."/>
            <person name="Grimwood J."/>
            <person name="Cattonaro F."/>
            <person name="Zuccolo A."/>
            <person name="Rossini L."/>
            <person name="Jenkins J."/>
            <person name="Vendramin E."/>
            <person name="Meisel L.A."/>
            <person name="Decroocq V."/>
            <person name="Sosinski B."/>
            <person name="Prochnik S."/>
            <person name="Mitros T."/>
            <person name="Policriti A."/>
            <person name="Cipriani G."/>
            <person name="Dondini L."/>
            <person name="Ficklin S."/>
            <person name="Goodstein D.M."/>
            <person name="Xuan P."/>
            <person name="Del Fabbro C."/>
            <person name="Aramini V."/>
            <person name="Copetti D."/>
            <person name="Gonzalez S."/>
            <person name="Horner D.S."/>
            <person name="Falchi R."/>
            <person name="Lucas S."/>
            <person name="Mica E."/>
            <person name="Maldonado J."/>
            <person name="Lazzari B."/>
            <person name="Bielenberg D."/>
            <person name="Pirona R."/>
            <person name="Miculan M."/>
            <person name="Barakat A."/>
            <person name="Testolin R."/>
            <person name="Stella A."/>
            <person name="Tartarini S."/>
            <person name="Tonutti P."/>
            <person name="Arus P."/>
            <person name="Orellana A."/>
            <person name="Wells C."/>
            <person name="Main D."/>
            <person name="Vizzotto G."/>
            <person name="Silva H."/>
            <person name="Salamini F."/>
            <person name="Schmutz J."/>
            <person name="Morgante M."/>
            <person name="Rokhsar D.S."/>
        </authorList>
    </citation>
    <scope>NUCLEOTIDE SEQUENCE [LARGE SCALE GENOMIC DNA]</scope>
    <source>
        <strain evidence="2">cv. Nemared</strain>
    </source>
</reference>
<keyword evidence="2" id="KW-1185">Reference proteome</keyword>
<accession>A0A251QCP5</accession>
<protein>
    <submittedName>
        <fullName evidence="1">Uncharacterized protein</fullName>
    </submittedName>
</protein>
<dbReference type="Gramene" id="ONI21180">
    <property type="protein sequence ID" value="ONI21180"/>
    <property type="gene ID" value="PRUPE_2G051500"/>
</dbReference>
<sequence>MRDRGRRRQRGEHEHDSVHLATGQDVSIAEYSDSELIFNNISDPFGFVVKRKSDGLNIAFHKAKFGSGIPSKTLWAYAICSSSEHAVISFGGCARSRG</sequence>
<dbReference type="Proteomes" id="UP000006882">
    <property type="component" value="Chromosome G2"/>
</dbReference>
<dbReference type="EMBL" id="CM007652">
    <property type="protein sequence ID" value="ONI21180.1"/>
    <property type="molecule type" value="Genomic_DNA"/>
</dbReference>
<evidence type="ECO:0000313" key="2">
    <source>
        <dbReference type="Proteomes" id="UP000006882"/>
    </source>
</evidence>
<gene>
    <name evidence="1" type="ORF">PRUPE_2G051500</name>
</gene>
<dbReference type="AlphaFoldDB" id="A0A251QCP5"/>
<evidence type="ECO:0000313" key="1">
    <source>
        <dbReference type="EMBL" id="ONI21180.1"/>
    </source>
</evidence>
<name>A0A251QCP5_PRUPE</name>
<organism evidence="1 2">
    <name type="scientific">Prunus persica</name>
    <name type="common">Peach</name>
    <name type="synonym">Amygdalus persica</name>
    <dbReference type="NCBI Taxonomy" id="3760"/>
    <lineage>
        <taxon>Eukaryota</taxon>
        <taxon>Viridiplantae</taxon>
        <taxon>Streptophyta</taxon>
        <taxon>Embryophyta</taxon>
        <taxon>Tracheophyta</taxon>
        <taxon>Spermatophyta</taxon>
        <taxon>Magnoliopsida</taxon>
        <taxon>eudicotyledons</taxon>
        <taxon>Gunneridae</taxon>
        <taxon>Pentapetalae</taxon>
        <taxon>rosids</taxon>
        <taxon>fabids</taxon>
        <taxon>Rosales</taxon>
        <taxon>Rosaceae</taxon>
        <taxon>Amygdaloideae</taxon>
        <taxon>Amygdaleae</taxon>
        <taxon>Prunus</taxon>
    </lineage>
</organism>